<evidence type="ECO:0000313" key="10">
    <source>
        <dbReference type="EnsemblPlants" id="KEH27732"/>
    </source>
</evidence>
<evidence type="ECO:0000256" key="4">
    <source>
        <dbReference type="ARBA" id="ARBA00012483"/>
    </source>
</evidence>
<comment type="function">
    <text evidence="2">Functions as an E3 ubiquitin ligase.</text>
</comment>
<evidence type="ECO:0000313" key="9">
    <source>
        <dbReference type="EMBL" id="KEH27732.1"/>
    </source>
</evidence>
<feature type="coiled-coil region" evidence="7">
    <location>
        <begin position="269"/>
        <end position="429"/>
    </location>
</feature>
<dbReference type="CDD" id="cd16655">
    <property type="entry name" value="RING-Ubox_WDSUB1-like"/>
    <property type="match status" value="1"/>
</dbReference>
<reference evidence="9 11" key="1">
    <citation type="journal article" date="2011" name="Nature">
        <title>The Medicago genome provides insight into the evolution of rhizobial symbioses.</title>
        <authorList>
            <person name="Young N.D."/>
            <person name="Debelle F."/>
            <person name="Oldroyd G.E."/>
            <person name="Geurts R."/>
            <person name="Cannon S.B."/>
            <person name="Udvardi M.K."/>
            <person name="Benedito V.A."/>
            <person name="Mayer K.F."/>
            <person name="Gouzy J."/>
            <person name="Schoof H."/>
            <person name="Van de Peer Y."/>
            <person name="Proost S."/>
            <person name="Cook D.R."/>
            <person name="Meyers B.C."/>
            <person name="Spannagl M."/>
            <person name="Cheung F."/>
            <person name="De Mita S."/>
            <person name="Krishnakumar V."/>
            <person name="Gundlach H."/>
            <person name="Zhou S."/>
            <person name="Mudge J."/>
            <person name="Bharti A.K."/>
            <person name="Murray J.D."/>
            <person name="Naoumkina M.A."/>
            <person name="Rosen B."/>
            <person name="Silverstein K.A."/>
            <person name="Tang H."/>
            <person name="Rombauts S."/>
            <person name="Zhao P.X."/>
            <person name="Zhou P."/>
            <person name="Barbe V."/>
            <person name="Bardou P."/>
            <person name="Bechner M."/>
            <person name="Bellec A."/>
            <person name="Berger A."/>
            <person name="Berges H."/>
            <person name="Bidwell S."/>
            <person name="Bisseling T."/>
            <person name="Choisne N."/>
            <person name="Couloux A."/>
            <person name="Denny R."/>
            <person name="Deshpande S."/>
            <person name="Dai X."/>
            <person name="Doyle J.J."/>
            <person name="Dudez A.M."/>
            <person name="Farmer A.D."/>
            <person name="Fouteau S."/>
            <person name="Franken C."/>
            <person name="Gibelin C."/>
            <person name="Gish J."/>
            <person name="Goldstein S."/>
            <person name="Gonzalez A.J."/>
            <person name="Green P.J."/>
            <person name="Hallab A."/>
            <person name="Hartog M."/>
            <person name="Hua A."/>
            <person name="Humphray S.J."/>
            <person name="Jeong D.H."/>
            <person name="Jing Y."/>
            <person name="Jocker A."/>
            <person name="Kenton S.M."/>
            <person name="Kim D.J."/>
            <person name="Klee K."/>
            <person name="Lai H."/>
            <person name="Lang C."/>
            <person name="Lin S."/>
            <person name="Macmil S.L."/>
            <person name="Magdelenat G."/>
            <person name="Matthews L."/>
            <person name="McCorrison J."/>
            <person name="Monaghan E.L."/>
            <person name="Mun J.H."/>
            <person name="Najar F.Z."/>
            <person name="Nicholson C."/>
            <person name="Noirot C."/>
            <person name="O'Bleness M."/>
            <person name="Paule C.R."/>
            <person name="Poulain J."/>
            <person name="Prion F."/>
            <person name="Qin B."/>
            <person name="Qu C."/>
            <person name="Retzel E.F."/>
            <person name="Riddle C."/>
            <person name="Sallet E."/>
            <person name="Samain S."/>
            <person name="Samson N."/>
            <person name="Sanders I."/>
            <person name="Saurat O."/>
            <person name="Scarpelli C."/>
            <person name="Schiex T."/>
            <person name="Segurens B."/>
            <person name="Severin A.J."/>
            <person name="Sherrier D.J."/>
            <person name="Shi R."/>
            <person name="Sims S."/>
            <person name="Singer S.R."/>
            <person name="Sinharoy S."/>
            <person name="Sterck L."/>
            <person name="Viollet A."/>
            <person name="Wang B.B."/>
            <person name="Wang K."/>
            <person name="Wang M."/>
            <person name="Wang X."/>
            <person name="Warfsmann J."/>
            <person name="Weissenbach J."/>
            <person name="White D.D."/>
            <person name="White J.D."/>
            <person name="Wiley G.B."/>
            <person name="Wincker P."/>
            <person name="Xing Y."/>
            <person name="Yang L."/>
            <person name="Yao Z."/>
            <person name="Ying F."/>
            <person name="Zhai J."/>
            <person name="Zhou L."/>
            <person name="Zuber A."/>
            <person name="Denarie J."/>
            <person name="Dixon R.A."/>
            <person name="May G.D."/>
            <person name="Schwartz D.C."/>
            <person name="Rogers J."/>
            <person name="Quetier F."/>
            <person name="Town C.D."/>
            <person name="Roe B.A."/>
        </authorList>
    </citation>
    <scope>NUCLEOTIDE SEQUENCE [LARGE SCALE GENOMIC DNA]</scope>
    <source>
        <strain evidence="9">A17</strain>
        <strain evidence="10 11">cv. Jemalong A17</strain>
    </source>
</reference>
<dbReference type="GO" id="GO:0016567">
    <property type="term" value="P:protein ubiquitination"/>
    <property type="evidence" value="ECO:0007669"/>
    <property type="project" value="UniProtKB-UniPathway"/>
</dbReference>
<dbReference type="SMART" id="SM00504">
    <property type="entry name" value="Ubox"/>
    <property type="match status" value="1"/>
</dbReference>
<dbReference type="GO" id="GO:0016301">
    <property type="term" value="F:kinase activity"/>
    <property type="evidence" value="ECO:0007669"/>
    <property type="project" value="UniProtKB-KW"/>
</dbReference>
<dbReference type="HOGENOM" id="CLU_000288_153_2_1"/>
<dbReference type="InterPro" id="IPR013083">
    <property type="entry name" value="Znf_RING/FYVE/PHD"/>
</dbReference>
<comment type="pathway">
    <text evidence="3">Protein modification; protein ubiquitination.</text>
</comment>
<dbReference type="OrthoDB" id="10064100at2759"/>
<comment type="catalytic activity">
    <reaction evidence="1">
        <text>S-ubiquitinyl-[E2 ubiquitin-conjugating enzyme]-L-cysteine + [acceptor protein]-L-lysine = [E2 ubiquitin-conjugating enzyme]-L-cysteine + N(6)-ubiquitinyl-[acceptor protein]-L-lysine.</text>
        <dbReference type="EC" id="2.3.2.27"/>
    </reaction>
</comment>
<evidence type="ECO:0000313" key="11">
    <source>
        <dbReference type="Proteomes" id="UP000002051"/>
    </source>
</evidence>
<name>A0A072UDM8_MEDTR</name>
<dbReference type="Gene3D" id="3.30.40.10">
    <property type="entry name" value="Zinc/RING finger domain, C3HC4 (zinc finger)"/>
    <property type="match status" value="1"/>
</dbReference>
<dbReference type="PANTHER" id="PTHR45647">
    <property type="entry name" value="OS02G0152300 PROTEIN"/>
    <property type="match status" value="1"/>
</dbReference>
<evidence type="ECO:0000256" key="3">
    <source>
        <dbReference type="ARBA" id="ARBA00004906"/>
    </source>
</evidence>
<protein>
    <recommendedName>
        <fullName evidence="4">RING-type E3 ubiquitin transferase</fullName>
        <ecNumber evidence="4">2.3.2.27</ecNumber>
    </recommendedName>
</protein>
<evidence type="ECO:0000256" key="1">
    <source>
        <dbReference type="ARBA" id="ARBA00000900"/>
    </source>
</evidence>
<evidence type="ECO:0000256" key="5">
    <source>
        <dbReference type="ARBA" id="ARBA00022679"/>
    </source>
</evidence>
<proteinExistence type="predicted"/>
<dbReference type="InterPro" id="IPR051348">
    <property type="entry name" value="U-box_ubiquitin_ligases"/>
</dbReference>
<dbReference type="UniPathway" id="UPA00143"/>
<dbReference type="Proteomes" id="UP000002051">
    <property type="component" value="Chromosome 5"/>
</dbReference>
<evidence type="ECO:0000256" key="7">
    <source>
        <dbReference type="SAM" id="Coils"/>
    </source>
</evidence>
<dbReference type="EMBL" id="CM001221">
    <property type="protein sequence ID" value="KEH27732.1"/>
    <property type="molecule type" value="Genomic_DNA"/>
</dbReference>
<dbReference type="EnsemblPlants" id="KEH27732">
    <property type="protein sequence ID" value="KEH27732"/>
    <property type="gene ID" value="MTR_5g032010"/>
</dbReference>
<sequence>MDATQLEKIYVAVGDDAQDGFNTLNWALKKWKSHPISIVILHVTHNISKEYVYTPFGKLPARSLNDEKLEALRKDEKERIKKLFSKYIAFCGKVSAEILEVKKFDEPMQKRVIDLITELEITKLVMGFSFMKPSLKSKGAISGLFYVHQHKPSLCELFIICGGKQVFLRGNNDEKIMEDDSGVMVAKMRDKVTFKDWLDKMFSDKTNYYSQNRLSASPSSTNLVQNQWEFYLQDIENYYQELLSSNLEEGSYVQENDGLHVCPKFEPHVTDLNNSNKSTAEKIEMLKNKLNEARKTIELKRKEAKENIERRTKAEWAISLCNSRAEEIEGRIREEVSTKENLNKELQLEKEQREEMRTEIKEKKQRMNSLVELQSELSNKLQLSTMARSRAETQVERAVRERTEMVREIEELRKQRDVLNRRIEFCKQKDAIGMAARLSDNITSIGMREYSEEELRLATDNFSERLRLKSGRDWTNVYRGRFNHSTVAIKMMSSFHSLSQEEFQTKEVMKNPHVAADGFSYELEAIEQWLHSGHDTSPMTNLRLKHTSLTPNHILRSFLEEWQSKKSAKITS</sequence>
<keyword evidence="7" id="KW-0175">Coiled coil</keyword>
<keyword evidence="9" id="KW-0418">Kinase</keyword>
<accession>A0A072UDM8</accession>
<dbReference type="GO" id="GO:0061630">
    <property type="term" value="F:ubiquitin protein ligase activity"/>
    <property type="evidence" value="ECO:0007669"/>
    <property type="project" value="UniProtKB-EC"/>
</dbReference>
<evidence type="ECO:0000259" key="8">
    <source>
        <dbReference type="PROSITE" id="PS51698"/>
    </source>
</evidence>
<gene>
    <name evidence="10" type="primary">11405490</name>
    <name evidence="9" type="ordered locus">MTR_5g032010</name>
</gene>
<organism evidence="9 11">
    <name type="scientific">Medicago truncatula</name>
    <name type="common">Barrel medic</name>
    <name type="synonym">Medicago tribuloides</name>
    <dbReference type="NCBI Taxonomy" id="3880"/>
    <lineage>
        <taxon>Eukaryota</taxon>
        <taxon>Viridiplantae</taxon>
        <taxon>Streptophyta</taxon>
        <taxon>Embryophyta</taxon>
        <taxon>Tracheophyta</taxon>
        <taxon>Spermatophyta</taxon>
        <taxon>Magnoliopsida</taxon>
        <taxon>eudicotyledons</taxon>
        <taxon>Gunneridae</taxon>
        <taxon>Pentapetalae</taxon>
        <taxon>rosids</taxon>
        <taxon>fabids</taxon>
        <taxon>Fabales</taxon>
        <taxon>Fabaceae</taxon>
        <taxon>Papilionoideae</taxon>
        <taxon>50 kb inversion clade</taxon>
        <taxon>NPAAA clade</taxon>
        <taxon>Hologalegina</taxon>
        <taxon>IRL clade</taxon>
        <taxon>Trifolieae</taxon>
        <taxon>Medicago</taxon>
    </lineage>
</organism>
<reference evidence="10" key="3">
    <citation type="submission" date="2015-04" db="UniProtKB">
        <authorList>
            <consortium name="EnsemblPlants"/>
        </authorList>
    </citation>
    <scope>IDENTIFICATION</scope>
    <source>
        <strain evidence="10">cv. Jemalong A17</strain>
    </source>
</reference>
<dbReference type="EC" id="2.3.2.27" evidence="4"/>
<dbReference type="AlphaFoldDB" id="A0A072UDM8"/>
<feature type="domain" description="U-box" evidence="8">
    <location>
        <begin position="505"/>
        <end position="569"/>
    </location>
</feature>
<keyword evidence="11" id="KW-1185">Reference proteome</keyword>
<reference evidence="9 11" key="2">
    <citation type="journal article" date="2014" name="BMC Genomics">
        <title>An improved genome release (version Mt4.0) for the model legume Medicago truncatula.</title>
        <authorList>
            <person name="Tang H."/>
            <person name="Krishnakumar V."/>
            <person name="Bidwell S."/>
            <person name="Rosen B."/>
            <person name="Chan A."/>
            <person name="Zhou S."/>
            <person name="Gentzbittel L."/>
            <person name="Childs K.L."/>
            <person name="Yandell M."/>
            <person name="Gundlach H."/>
            <person name="Mayer K.F."/>
            <person name="Schwartz D.C."/>
            <person name="Town C.D."/>
        </authorList>
    </citation>
    <scope>GENOME REANNOTATION</scope>
    <source>
        <strain evidence="9">A17</strain>
        <strain evidence="10 11">cv. Jemalong A17</strain>
    </source>
</reference>
<dbReference type="InterPro" id="IPR003613">
    <property type="entry name" value="Ubox_domain"/>
</dbReference>
<dbReference type="SUPFAM" id="SSF57850">
    <property type="entry name" value="RING/U-box"/>
    <property type="match status" value="1"/>
</dbReference>
<dbReference type="Pfam" id="PF04564">
    <property type="entry name" value="U-box"/>
    <property type="match status" value="1"/>
</dbReference>
<evidence type="ECO:0000256" key="6">
    <source>
        <dbReference type="ARBA" id="ARBA00022786"/>
    </source>
</evidence>
<dbReference type="PANTHER" id="PTHR45647:SF56">
    <property type="entry name" value="U-BOX DOMAIN-CONTAINING PROTEIN 50-RELATED"/>
    <property type="match status" value="1"/>
</dbReference>
<evidence type="ECO:0000256" key="2">
    <source>
        <dbReference type="ARBA" id="ARBA00003861"/>
    </source>
</evidence>
<dbReference type="ExpressionAtlas" id="A0A072UDM8">
    <property type="expression patterns" value="differential"/>
</dbReference>
<dbReference type="PROSITE" id="PS51698">
    <property type="entry name" value="U_BOX"/>
    <property type="match status" value="1"/>
</dbReference>
<keyword evidence="5" id="KW-0808">Transferase</keyword>
<keyword evidence="6" id="KW-0833">Ubl conjugation pathway</keyword>
<dbReference type="Gene3D" id="3.30.200.20">
    <property type="entry name" value="Phosphorylase Kinase, domain 1"/>
    <property type="match status" value="1"/>
</dbReference>